<dbReference type="InterPro" id="IPR004685">
    <property type="entry name" value="Brnchd-chn_aa_trnsp_Livcs"/>
</dbReference>
<feature type="transmembrane region" description="Helical" evidence="9">
    <location>
        <begin position="287"/>
        <end position="313"/>
    </location>
</feature>
<comment type="caution">
    <text evidence="10">The sequence shown here is derived from an EMBL/GenBank/DDBJ whole genome shotgun (WGS) entry which is preliminary data.</text>
</comment>
<evidence type="ECO:0000256" key="5">
    <source>
        <dbReference type="ARBA" id="ARBA00022692"/>
    </source>
</evidence>
<reference evidence="10" key="1">
    <citation type="submission" date="2023-05" db="EMBL/GenBank/DDBJ databases">
        <title>Metabolic capabilities are highly conserved among human nasal-associated Corynebacterium species in pangenomic analyses.</title>
        <authorList>
            <person name="Tran T.H."/>
            <person name="Roberts A.Q."/>
            <person name="Escapa I.F."/>
            <person name="Gao W."/>
            <person name="Conlan S."/>
            <person name="Kong H."/>
            <person name="Segre J.A."/>
            <person name="Kelly M.S."/>
            <person name="Lemon K.P."/>
        </authorList>
    </citation>
    <scope>NUCLEOTIDE SEQUENCE</scope>
    <source>
        <strain evidence="10">KPL2654</strain>
    </source>
</reference>
<proteinExistence type="inferred from homology"/>
<dbReference type="GO" id="GO:0015190">
    <property type="term" value="F:L-leucine transmembrane transporter activity"/>
    <property type="evidence" value="ECO:0007669"/>
    <property type="project" value="TreeGrafter"/>
</dbReference>
<feature type="transmembrane region" description="Helical" evidence="9">
    <location>
        <begin position="238"/>
        <end position="257"/>
    </location>
</feature>
<dbReference type="EMBL" id="JASNVP010000005">
    <property type="protein sequence ID" value="MDK4326183.1"/>
    <property type="molecule type" value="Genomic_DNA"/>
</dbReference>
<dbReference type="GO" id="GO:0015820">
    <property type="term" value="P:L-leucine transport"/>
    <property type="evidence" value="ECO:0007669"/>
    <property type="project" value="TreeGrafter"/>
</dbReference>
<evidence type="ECO:0000313" key="11">
    <source>
        <dbReference type="Proteomes" id="UP001226160"/>
    </source>
</evidence>
<evidence type="ECO:0000313" key="10">
    <source>
        <dbReference type="EMBL" id="MDK4326183.1"/>
    </source>
</evidence>
<dbReference type="GO" id="GO:0005304">
    <property type="term" value="F:L-valine transmembrane transporter activity"/>
    <property type="evidence" value="ECO:0007669"/>
    <property type="project" value="TreeGrafter"/>
</dbReference>
<protein>
    <submittedName>
        <fullName evidence="10">Branched-chain amino acid transport system II carrier protein</fullName>
    </submittedName>
</protein>
<dbReference type="GO" id="GO:0005886">
    <property type="term" value="C:plasma membrane"/>
    <property type="evidence" value="ECO:0007669"/>
    <property type="project" value="UniProtKB-SubCell"/>
</dbReference>
<feature type="transmembrane region" description="Helical" evidence="9">
    <location>
        <begin position="198"/>
        <end position="217"/>
    </location>
</feature>
<feature type="transmembrane region" description="Helical" evidence="9">
    <location>
        <begin position="377"/>
        <end position="398"/>
    </location>
</feature>
<evidence type="ECO:0000256" key="7">
    <source>
        <dbReference type="ARBA" id="ARBA00022989"/>
    </source>
</evidence>
<dbReference type="GO" id="GO:0015818">
    <property type="term" value="P:isoleucine transport"/>
    <property type="evidence" value="ECO:0007669"/>
    <property type="project" value="TreeGrafter"/>
</dbReference>
<accession>A0AAP4FA49</accession>
<evidence type="ECO:0000256" key="8">
    <source>
        <dbReference type="ARBA" id="ARBA00023136"/>
    </source>
</evidence>
<keyword evidence="7 9" id="KW-1133">Transmembrane helix</keyword>
<dbReference type="NCBIfam" id="TIGR00796">
    <property type="entry name" value="livcs"/>
    <property type="match status" value="1"/>
</dbReference>
<feature type="transmembrane region" description="Helical" evidence="9">
    <location>
        <begin position="347"/>
        <end position="365"/>
    </location>
</feature>
<feature type="transmembrane region" description="Helical" evidence="9">
    <location>
        <begin position="157"/>
        <end position="178"/>
    </location>
</feature>
<keyword evidence="4" id="KW-1003">Cell membrane</keyword>
<dbReference type="Proteomes" id="UP001226160">
    <property type="component" value="Unassembled WGS sequence"/>
</dbReference>
<dbReference type="Pfam" id="PF05525">
    <property type="entry name" value="Branch_AA_trans"/>
    <property type="match status" value="1"/>
</dbReference>
<name>A0AAP4FA49_9CORY</name>
<dbReference type="GO" id="GO:0015188">
    <property type="term" value="F:L-isoleucine transmembrane transporter activity"/>
    <property type="evidence" value="ECO:0007669"/>
    <property type="project" value="TreeGrafter"/>
</dbReference>
<feature type="transmembrane region" description="Helical" evidence="9">
    <location>
        <begin position="123"/>
        <end position="145"/>
    </location>
</feature>
<evidence type="ECO:0000256" key="1">
    <source>
        <dbReference type="ARBA" id="ARBA00004651"/>
    </source>
</evidence>
<dbReference type="RefSeq" id="WP_238635901.1">
    <property type="nucleotide sequence ID" value="NZ_CP091865.1"/>
</dbReference>
<keyword evidence="3" id="KW-0813">Transport</keyword>
<dbReference type="AlphaFoldDB" id="A0AAP4FA49"/>
<dbReference type="PANTHER" id="PTHR30588:SF0">
    <property type="entry name" value="BRANCHED-CHAIN AMINO ACID PERMEASE BRNQ"/>
    <property type="match status" value="1"/>
</dbReference>
<dbReference type="PANTHER" id="PTHR30588">
    <property type="entry name" value="BRANCHED-CHAIN AMINO ACID TRANSPORT SYSTEM 2 CARRIER PROTEIN"/>
    <property type="match status" value="1"/>
</dbReference>
<feature type="transmembrane region" description="Helical" evidence="9">
    <location>
        <begin position="325"/>
        <end position="341"/>
    </location>
</feature>
<gene>
    <name evidence="10" type="primary">brnQ</name>
    <name evidence="10" type="ORF">QPX54_06605</name>
</gene>
<sequence length="461" mass="49328">MMTTDKRLNFFELAALGFLLFAMFLGAGNIIFAPMVGQEAGSDMWIPMAGFLITGVGLVFLAIVALAKTSGDVHRMASRVSNKYAIVFCLVLFLTLGPIYVIPRTTSVVFEIGVLPSLPNQDTAHRLPLLIFSAIFIAATIWLSLSPNKLVDRIGKVLTPAFGILLLLIIVTSIVNPMGHVHEPLDAYTESAFFTGFIEGYLTMDAAAALVFAGVFIQAIRSQGVNSNRGISTVFFKAGLFTVVALAILHISLAWIGGSSVDAIGRMDNGGQLLAEASRYLLGQPGLYVIGAVVFLTGLTTNVACLTAVADYFARVFPNFGYKKWVWINATLGFGIANLGLETVLSAALPVLFLLYPLSMVLILLTLVDEIFGKARAVYVGATIATAPFAILDAIRAANVDMSNIDSALSFIPLFTDYGGWIIPAILGAVIGYIYAQATSGKPEIVEEQSMEELADEQAES</sequence>
<keyword evidence="8 9" id="KW-0472">Membrane</keyword>
<evidence type="ECO:0000256" key="3">
    <source>
        <dbReference type="ARBA" id="ARBA00022448"/>
    </source>
</evidence>
<evidence type="ECO:0000256" key="2">
    <source>
        <dbReference type="ARBA" id="ARBA00008540"/>
    </source>
</evidence>
<feature type="transmembrane region" description="Helical" evidence="9">
    <location>
        <begin position="84"/>
        <end position="103"/>
    </location>
</feature>
<feature type="transmembrane region" description="Helical" evidence="9">
    <location>
        <begin position="44"/>
        <end position="64"/>
    </location>
</feature>
<feature type="transmembrane region" description="Helical" evidence="9">
    <location>
        <begin position="418"/>
        <end position="436"/>
    </location>
</feature>
<comment type="subcellular location">
    <subcellularLocation>
        <location evidence="1">Cell membrane</location>
        <topology evidence="1">Multi-pass membrane protein</topology>
    </subcellularLocation>
</comment>
<keyword evidence="5 9" id="KW-0812">Transmembrane</keyword>
<evidence type="ECO:0000256" key="6">
    <source>
        <dbReference type="ARBA" id="ARBA00022970"/>
    </source>
</evidence>
<feature type="transmembrane region" description="Helical" evidence="9">
    <location>
        <begin position="12"/>
        <end position="32"/>
    </location>
</feature>
<keyword evidence="6" id="KW-0029">Amino-acid transport</keyword>
<comment type="similarity">
    <text evidence="2">Belongs to the branched chain amino acid transporter family.</text>
</comment>
<evidence type="ECO:0000256" key="9">
    <source>
        <dbReference type="SAM" id="Phobius"/>
    </source>
</evidence>
<organism evidence="10 11">
    <name type="scientific">Corynebacterium propinquum</name>
    <dbReference type="NCBI Taxonomy" id="43769"/>
    <lineage>
        <taxon>Bacteria</taxon>
        <taxon>Bacillati</taxon>
        <taxon>Actinomycetota</taxon>
        <taxon>Actinomycetes</taxon>
        <taxon>Mycobacteriales</taxon>
        <taxon>Corynebacteriaceae</taxon>
        <taxon>Corynebacterium</taxon>
    </lineage>
</organism>
<evidence type="ECO:0000256" key="4">
    <source>
        <dbReference type="ARBA" id="ARBA00022475"/>
    </source>
</evidence>